<comment type="subcellular location">
    <subcellularLocation>
        <location evidence="1">Cell membrane</location>
        <topology evidence="1">Lipid-anchor</topology>
    </subcellularLocation>
</comment>
<dbReference type="GO" id="GO:0003924">
    <property type="term" value="F:GTPase activity"/>
    <property type="evidence" value="ECO:0007669"/>
    <property type="project" value="InterPro"/>
</dbReference>
<accession>A0A9D4RTD0</accession>
<dbReference type="PANTHER" id="PTHR46149">
    <property type="entry name" value="MIP08469P"/>
    <property type="match status" value="1"/>
</dbReference>
<evidence type="ECO:0000256" key="5">
    <source>
        <dbReference type="ARBA" id="ARBA00023136"/>
    </source>
</evidence>
<evidence type="ECO:0000256" key="7">
    <source>
        <dbReference type="SAM" id="MobiDB-lite"/>
    </source>
</evidence>
<keyword evidence="9" id="KW-1185">Reference proteome</keyword>
<dbReference type="InterPro" id="IPR052236">
    <property type="entry name" value="Small_GTPase_RasD"/>
</dbReference>
<dbReference type="PRINTS" id="PR00449">
    <property type="entry name" value="RASTRNSFRMNG"/>
</dbReference>
<keyword evidence="5" id="KW-0472">Membrane</keyword>
<sequence>MRLRALTTPSTKARIVLLGSKFVGKTTIAEWFLQKRKVTELQSNKSQQHVLMSPDFTVDLIDTDETALPALIKMNIRRADAFVLIYAVNDFYSFEYIRFMRDTIVRMRSAEVPIVIVGNKMDIPVRMVHPVVADCLVTIEWEHPHVEVTAKNGDDELAAIFEELFLHPALNNETLMMGVSASSQTTTSRRETLSSLPNEVKQSMSPHFKPQKKTCRRKSAFRVWTLVKKIIMK</sequence>
<dbReference type="EMBL" id="JAIWYP010000001">
    <property type="protein sequence ID" value="KAH3880289.1"/>
    <property type="molecule type" value="Genomic_DNA"/>
</dbReference>
<reference evidence="8" key="2">
    <citation type="submission" date="2020-11" db="EMBL/GenBank/DDBJ databases">
        <authorList>
            <person name="McCartney M.A."/>
            <person name="Auch B."/>
            <person name="Kono T."/>
            <person name="Mallez S."/>
            <person name="Becker A."/>
            <person name="Gohl D.M."/>
            <person name="Silverstein K.A.T."/>
            <person name="Koren S."/>
            <person name="Bechman K.B."/>
            <person name="Herman A."/>
            <person name="Abrahante J.E."/>
            <person name="Garbe J."/>
        </authorList>
    </citation>
    <scope>NUCLEOTIDE SEQUENCE</scope>
    <source>
        <strain evidence="8">Duluth1</strain>
        <tissue evidence="8">Whole animal</tissue>
    </source>
</reference>
<reference evidence="8" key="1">
    <citation type="journal article" date="2019" name="bioRxiv">
        <title>The Genome of the Zebra Mussel, Dreissena polymorpha: A Resource for Invasive Species Research.</title>
        <authorList>
            <person name="McCartney M.A."/>
            <person name="Auch B."/>
            <person name="Kono T."/>
            <person name="Mallez S."/>
            <person name="Zhang Y."/>
            <person name="Obille A."/>
            <person name="Becker A."/>
            <person name="Abrahante J.E."/>
            <person name="Garbe J."/>
            <person name="Badalamenti J.P."/>
            <person name="Herman A."/>
            <person name="Mangelson H."/>
            <person name="Liachko I."/>
            <person name="Sullivan S."/>
            <person name="Sone E.D."/>
            <person name="Koren S."/>
            <person name="Silverstein K.A.T."/>
            <person name="Beckman K.B."/>
            <person name="Gohl D.M."/>
        </authorList>
    </citation>
    <scope>NUCLEOTIDE SEQUENCE</scope>
    <source>
        <strain evidence="8">Duluth1</strain>
        <tissue evidence="8">Whole animal</tissue>
    </source>
</reference>
<dbReference type="SMART" id="SM00173">
    <property type="entry name" value="RAS"/>
    <property type="match status" value="1"/>
</dbReference>
<protein>
    <recommendedName>
        <fullName evidence="10">GTP-binding protein Rhes</fullName>
    </recommendedName>
</protein>
<dbReference type="PROSITE" id="PS51419">
    <property type="entry name" value="RAB"/>
    <property type="match status" value="1"/>
</dbReference>
<keyword evidence="3" id="KW-0488">Methylation</keyword>
<gene>
    <name evidence="8" type="ORF">DPMN_004200</name>
</gene>
<evidence type="ECO:0000256" key="4">
    <source>
        <dbReference type="ARBA" id="ARBA00023134"/>
    </source>
</evidence>
<proteinExistence type="predicted"/>
<evidence type="ECO:0000313" key="8">
    <source>
        <dbReference type="EMBL" id="KAH3880289.1"/>
    </source>
</evidence>
<dbReference type="InterPro" id="IPR001806">
    <property type="entry name" value="Small_GTPase"/>
</dbReference>
<evidence type="ECO:0008006" key="10">
    <source>
        <dbReference type="Google" id="ProtNLM"/>
    </source>
</evidence>
<dbReference type="InterPro" id="IPR027417">
    <property type="entry name" value="P-loop_NTPase"/>
</dbReference>
<dbReference type="PANTHER" id="PTHR46149:SF7">
    <property type="entry name" value="GTP-BINDING PROTEIN DI-RAS2"/>
    <property type="match status" value="1"/>
</dbReference>
<name>A0A9D4RTD0_DREPO</name>
<keyword evidence="4" id="KW-0547">Nucleotide-binding</keyword>
<organism evidence="8 9">
    <name type="scientific">Dreissena polymorpha</name>
    <name type="common">Zebra mussel</name>
    <name type="synonym">Mytilus polymorpha</name>
    <dbReference type="NCBI Taxonomy" id="45954"/>
    <lineage>
        <taxon>Eukaryota</taxon>
        <taxon>Metazoa</taxon>
        <taxon>Spiralia</taxon>
        <taxon>Lophotrochozoa</taxon>
        <taxon>Mollusca</taxon>
        <taxon>Bivalvia</taxon>
        <taxon>Autobranchia</taxon>
        <taxon>Heteroconchia</taxon>
        <taxon>Euheterodonta</taxon>
        <taxon>Imparidentia</taxon>
        <taxon>Neoheterodontei</taxon>
        <taxon>Myida</taxon>
        <taxon>Dreissenoidea</taxon>
        <taxon>Dreissenidae</taxon>
        <taxon>Dreissena</taxon>
    </lineage>
</organism>
<comment type="caution">
    <text evidence="8">The sequence shown here is derived from an EMBL/GenBank/DDBJ whole genome shotgun (WGS) entry which is preliminary data.</text>
</comment>
<dbReference type="Pfam" id="PF00071">
    <property type="entry name" value="Ras"/>
    <property type="match status" value="1"/>
</dbReference>
<evidence type="ECO:0000256" key="2">
    <source>
        <dbReference type="ARBA" id="ARBA00022475"/>
    </source>
</evidence>
<dbReference type="PROSITE" id="PS51421">
    <property type="entry name" value="RAS"/>
    <property type="match status" value="1"/>
</dbReference>
<keyword evidence="6" id="KW-0449">Lipoprotein</keyword>
<keyword evidence="4" id="KW-0342">GTP-binding</keyword>
<feature type="region of interest" description="Disordered" evidence="7">
    <location>
        <begin position="182"/>
        <end position="211"/>
    </location>
</feature>
<dbReference type="AlphaFoldDB" id="A0A9D4RTD0"/>
<dbReference type="Proteomes" id="UP000828390">
    <property type="component" value="Unassembled WGS sequence"/>
</dbReference>
<evidence type="ECO:0000256" key="1">
    <source>
        <dbReference type="ARBA" id="ARBA00004193"/>
    </source>
</evidence>
<evidence type="ECO:0000313" key="9">
    <source>
        <dbReference type="Proteomes" id="UP000828390"/>
    </source>
</evidence>
<dbReference type="SMART" id="SM00175">
    <property type="entry name" value="RAB"/>
    <property type="match status" value="1"/>
</dbReference>
<evidence type="ECO:0000256" key="3">
    <source>
        <dbReference type="ARBA" id="ARBA00022481"/>
    </source>
</evidence>
<dbReference type="GO" id="GO:0005525">
    <property type="term" value="F:GTP binding"/>
    <property type="evidence" value="ECO:0007669"/>
    <property type="project" value="UniProtKB-KW"/>
</dbReference>
<dbReference type="SUPFAM" id="SSF52540">
    <property type="entry name" value="P-loop containing nucleoside triphosphate hydrolases"/>
    <property type="match status" value="1"/>
</dbReference>
<keyword evidence="2" id="KW-1003">Cell membrane</keyword>
<dbReference type="Gene3D" id="3.40.50.300">
    <property type="entry name" value="P-loop containing nucleotide triphosphate hydrolases"/>
    <property type="match status" value="1"/>
</dbReference>
<dbReference type="GO" id="GO:0005886">
    <property type="term" value="C:plasma membrane"/>
    <property type="evidence" value="ECO:0007669"/>
    <property type="project" value="UniProtKB-SubCell"/>
</dbReference>
<evidence type="ECO:0000256" key="6">
    <source>
        <dbReference type="ARBA" id="ARBA00023288"/>
    </source>
</evidence>